<dbReference type="InterPro" id="IPR002220">
    <property type="entry name" value="DapA-like"/>
</dbReference>
<evidence type="ECO:0000256" key="4">
    <source>
        <dbReference type="PIRSR" id="PIRSR001365-1"/>
    </source>
</evidence>
<name>A0A936ZTY5_9BURK</name>
<reference evidence="6" key="1">
    <citation type="submission" date="2021-01" db="EMBL/GenBank/DDBJ databases">
        <title>Ramlibacter sp. strain AW1 16S ribosomal RNA gene Genome sequencing and assembly.</title>
        <authorList>
            <person name="Kang M."/>
        </authorList>
    </citation>
    <scope>NUCLEOTIDE SEQUENCE</scope>
    <source>
        <strain evidence="6">AW1</strain>
    </source>
</reference>
<dbReference type="SUPFAM" id="SSF51569">
    <property type="entry name" value="Aldolase"/>
    <property type="match status" value="1"/>
</dbReference>
<evidence type="ECO:0000256" key="2">
    <source>
        <dbReference type="ARBA" id="ARBA00023239"/>
    </source>
</evidence>
<dbReference type="PANTHER" id="PTHR12128:SF66">
    <property type="entry name" value="4-HYDROXY-2-OXOGLUTARATE ALDOLASE, MITOCHONDRIAL"/>
    <property type="match status" value="1"/>
</dbReference>
<keyword evidence="2 3" id="KW-0456">Lyase</keyword>
<dbReference type="PIRSF" id="PIRSF001365">
    <property type="entry name" value="DHDPS"/>
    <property type="match status" value="1"/>
</dbReference>
<dbReference type="AlphaFoldDB" id="A0A936ZTY5"/>
<dbReference type="Gene3D" id="3.20.20.70">
    <property type="entry name" value="Aldolase class I"/>
    <property type="match status" value="1"/>
</dbReference>
<gene>
    <name evidence="6" type="ORF">JI739_24105</name>
</gene>
<feature type="active site" description="Proton donor/acceptor" evidence="4">
    <location>
        <position position="147"/>
    </location>
</feature>
<dbReference type="Pfam" id="PF00701">
    <property type="entry name" value="DHDPS"/>
    <property type="match status" value="1"/>
</dbReference>
<comment type="similarity">
    <text evidence="1 3">Belongs to the DapA family.</text>
</comment>
<sequence>MIAAQDIRGMYAIIATPAREGADRLGATEGTVDLDETERLIEALVQDGVSGLIALGTTGECATLSEPDYRAFVDCVLKTVRRRVPTFIGATALGGHETVRRLRFVSEQGADGTLLGLPMWQPVSQDMAVSFYAGISELFPDLGIMVYANARAFRFNFPVEFWEAVFRSAPTVMSAKCSRADGLREMISRTQGRIHFLPSDMVVQQFHALAPETTTACWATAAGMNPMPSVELMRAISAGDSKAAGDWVDAIGWANEPILPLVAKPEIFAQYNIQVEKTRINEAGYSRCGPVRPPYQHLPQEYANYSREAGRRWASICMAWQPGIGFKLRPWEAGHSSAGTDLSATTGG</sequence>
<dbReference type="GO" id="GO:0008840">
    <property type="term" value="F:4-hydroxy-tetrahydrodipicolinate synthase activity"/>
    <property type="evidence" value="ECO:0007669"/>
    <property type="project" value="TreeGrafter"/>
</dbReference>
<organism evidence="6 7">
    <name type="scientific">Ramlibacter aurantiacus</name>
    <dbReference type="NCBI Taxonomy" id="2801330"/>
    <lineage>
        <taxon>Bacteria</taxon>
        <taxon>Pseudomonadati</taxon>
        <taxon>Pseudomonadota</taxon>
        <taxon>Betaproteobacteria</taxon>
        <taxon>Burkholderiales</taxon>
        <taxon>Comamonadaceae</taxon>
        <taxon>Ramlibacter</taxon>
    </lineage>
</organism>
<protein>
    <submittedName>
        <fullName evidence="6">Dihydrodipicolinate synthase family protein</fullName>
    </submittedName>
</protein>
<feature type="binding site" evidence="5">
    <location>
        <position position="58"/>
    </location>
    <ligand>
        <name>pyruvate</name>
        <dbReference type="ChEBI" id="CHEBI:15361"/>
    </ligand>
</feature>
<evidence type="ECO:0000256" key="3">
    <source>
        <dbReference type="PIRNR" id="PIRNR001365"/>
    </source>
</evidence>
<evidence type="ECO:0000313" key="7">
    <source>
        <dbReference type="Proteomes" id="UP000613011"/>
    </source>
</evidence>
<evidence type="ECO:0000256" key="5">
    <source>
        <dbReference type="PIRSR" id="PIRSR001365-2"/>
    </source>
</evidence>
<comment type="caution">
    <text evidence="6">The sequence shown here is derived from an EMBL/GenBank/DDBJ whole genome shotgun (WGS) entry which is preliminary data.</text>
</comment>
<dbReference type="InterPro" id="IPR013785">
    <property type="entry name" value="Aldolase_TIM"/>
</dbReference>
<dbReference type="PANTHER" id="PTHR12128">
    <property type="entry name" value="DIHYDRODIPICOLINATE SYNTHASE"/>
    <property type="match status" value="1"/>
</dbReference>
<evidence type="ECO:0000313" key="6">
    <source>
        <dbReference type="EMBL" id="MBL0423438.1"/>
    </source>
</evidence>
<feature type="active site" description="Schiff-base intermediate with substrate" evidence="4">
    <location>
        <position position="176"/>
    </location>
</feature>
<evidence type="ECO:0000256" key="1">
    <source>
        <dbReference type="ARBA" id="ARBA00007592"/>
    </source>
</evidence>
<dbReference type="SMART" id="SM01130">
    <property type="entry name" value="DHDPS"/>
    <property type="match status" value="1"/>
</dbReference>
<dbReference type="RefSeq" id="WP_201686573.1">
    <property type="nucleotide sequence ID" value="NZ_JAEQNA010000017.1"/>
</dbReference>
<proteinExistence type="inferred from homology"/>
<accession>A0A936ZTY5</accession>
<keyword evidence="7" id="KW-1185">Reference proteome</keyword>
<dbReference type="Proteomes" id="UP000613011">
    <property type="component" value="Unassembled WGS sequence"/>
</dbReference>
<dbReference type="EMBL" id="JAEQNA010000017">
    <property type="protein sequence ID" value="MBL0423438.1"/>
    <property type="molecule type" value="Genomic_DNA"/>
</dbReference>